<proteinExistence type="predicted"/>
<protein>
    <submittedName>
        <fullName evidence="1">Uncharacterized protein</fullName>
    </submittedName>
</protein>
<sequence>MGALLRLYQAQHMPSFFTICKEETPVVYSPNARSKERWQRTFSRLRIQLRVIKAFQNSLSSKKLHLKL</sequence>
<dbReference type="EMBL" id="VJMJ01000121">
    <property type="protein sequence ID" value="KAF0733598.1"/>
    <property type="molecule type" value="Genomic_DNA"/>
</dbReference>
<organism evidence="1 2">
    <name type="scientific">Aphanomyces euteiches</name>
    <dbReference type="NCBI Taxonomy" id="100861"/>
    <lineage>
        <taxon>Eukaryota</taxon>
        <taxon>Sar</taxon>
        <taxon>Stramenopiles</taxon>
        <taxon>Oomycota</taxon>
        <taxon>Saprolegniomycetes</taxon>
        <taxon>Saprolegniales</taxon>
        <taxon>Verrucalvaceae</taxon>
        <taxon>Aphanomyces</taxon>
    </lineage>
</organism>
<evidence type="ECO:0000313" key="1">
    <source>
        <dbReference type="EMBL" id="KAF0733598.1"/>
    </source>
</evidence>
<keyword evidence="2" id="KW-1185">Reference proteome</keyword>
<gene>
    <name evidence="1" type="ORF">Ae201684_009532</name>
</gene>
<dbReference type="AlphaFoldDB" id="A0A6G0X1D3"/>
<evidence type="ECO:0000313" key="2">
    <source>
        <dbReference type="Proteomes" id="UP000481153"/>
    </source>
</evidence>
<dbReference type="VEuPathDB" id="FungiDB:AeMF1_019582"/>
<reference evidence="1 2" key="1">
    <citation type="submission" date="2019-07" db="EMBL/GenBank/DDBJ databases">
        <title>Genomics analysis of Aphanomyces spp. identifies a new class of oomycete effector associated with host adaptation.</title>
        <authorList>
            <person name="Gaulin E."/>
        </authorList>
    </citation>
    <scope>NUCLEOTIDE SEQUENCE [LARGE SCALE GENOMIC DNA]</scope>
    <source>
        <strain evidence="1 2">ATCC 201684</strain>
    </source>
</reference>
<accession>A0A6G0X1D3</accession>
<name>A0A6G0X1D3_9STRA</name>
<dbReference type="Proteomes" id="UP000481153">
    <property type="component" value="Unassembled WGS sequence"/>
</dbReference>
<comment type="caution">
    <text evidence="1">The sequence shown here is derived from an EMBL/GenBank/DDBJ whole genome shotgun (WGS) entry which is preliminary data.</text>
</comment>